<dbReference type="Proteomes" id="UP000248758">
    <property type="component" value="Chromosome 1"/>
</dbReference>
<sequence length="510" mass="56849">MAHRRTSHLSGGVMINRQDSSAYIYIDRSADEPTVYFSEAHRHDPLTTSVLAGILRQTPQARFEPVQLDELRQLQSEQQSGQVTSEISRSEQQSRVIRYFRQAVTLGASDIHLLIGYQEVTLVQLRIHGQLRTIAQLEREEGMQLAATIVLSMCDVTEKSFNANRAQDGRLRSEFVRQLGIFGARYAHTPAEFGLYVVMRVLPDDSSSLPTPDQLGFLPVQQQQITRMLTRPEGIIIISGPTGSGKSTSLRCFSRCYLEQTLHSKRLFTIEDPPEGMIPGAVQTPVIADRTDPEALSQAWSRGISSALRLDPDAMIIGEIRDTNSVRAALSAAKSGHLVQTTLHANDAIGILDRLTDTLQIPLPEIADAQLVIGLIAQRLVPVLCPSCKLSWQQKLPSLSAEQREFLTRHCDAEKLCFRHSSGCSACFHGTVGRKMIAEVIRPDARFMELYRHEGKIAARRYWLDTLNGITRTAHLKDYLHQGVADPLDADLISPLDEDDLMQPSLRSQA</sequence>
<dbReference type="InterPro" id="IPR027417">
    <property type="entry name" value="P-loop_NTPase"/>
</dbReference>
<dbReference type="GO" id="GO:0005524">
    <property type="term" value="F:ATP binding"/>
    <property type="evidence" value="ECO:0007669"/>
    <property type="project" value="UniProtKB-KW"/>
</dbReference>
<dbReference type="Gene3D" id="3.40.50.300">
    <property type="entry name" value="P-loop containing nucleotide triphosphate hydrolases"/>
    <property type="match status" value="1"/>
</dbReference>
<dbReference type="Pfam" id="PF00437">
    <property type="entry name" value="T2SSE"/>
    <property type="match status" value="1"/>
</dbReference>
<comment type="similarity">
    <text evidence="1">Belongs to the GSP E family.</text>
</comment>
<evidence type="ECO:0000313" key="5">
    <source>
        <dbReference type="EMBL" id="SQK74276.1"/>
    </source>
</evidence>
<dbReference type="EMBL" id="LS483499">
    <property type="protein sequence ID" value="SQK74276.1"/>
    <property type="molecule type" value="Genomic_DNA"/>
</dbReference>
<reference evidence="5 6" key="1">
    <citation type="submission" date="2018-06" db="EMBL/GenBank/DDBJ databases">
        <authorList>
            <consortium name="Pathogen Informatics"/>
            <person name="Doyle S."/>
        </authorList>
    </citation>
    <scope>NUCLEOTIDE SEQUENCE [LARGE SCALE GENOMIC DNA]</scope>
    <source>
        <strain evidence="5 6">NCTC11468</strain>
    </source>
</reference>
<dbReference type="Gene3D" id="3.30.450.90">
    <property type="match status" value="1"/>
</dbReference>
<accession>A0A2X5NMD9</accession>
<feature type="domain" description="Bacterial type II secretion system protein E" evidence="4">
    <location>
        <begin position="308"/>
        <end position="322"/>
    </location>
</feature>
<dbReference type="PROSITE" id="PS00662">
    <property type="entry name" value="T2SP_E"/>
    <property type="match status" value="1"/>
</dbReference>
<keyword evidence="2" id="KW-0547">Nucleotide-binding</keyword>
<evidence type="ECO:0000256" key="1">
    <source>
        <dbReference type="ARBA" id="ARBA00006611"/>
    </source>
</evidence>
<dbReference type="InterPro" id="IPR001482">
    <property type="entry name" value="T2SS/T4SS_dom"/>
</dbReference>
<dbReference type="KEGG" id="tpty:NCTC11468_01433"/>
<proteinExistence type="inferred from homology"/>
<organism evidence="5 6">
    <name type="scientific">Tatumella ptyseos</name>
    <dbReference type="NCBI Taxonomy" id="82987"/>
    <lineage>
        <taxon>Bacteria</taxon>
        <taxon>Pseudomonadati</taxon>
        <taxon>Pseudomonadota</taxon>
        <taxon>Gammaproteobacteria</taxon>
        <taxon>Enterobacterales</taxon>
        <taxon>Erwiniaceae</taxon>
        <taxon>Tatumella</taxon>
    </lineage>
</organism>
<evidence type="ECO:0000259" key="4">
    <source>
        <dbReference type="PROSITE" id="PS00662"/>
    </source>
</evidence>
<evidence type="ECO:0000256" key="3">
    <source>
        <dbReference type="ARBA" id="ARBA00022840"/>
    </source>
</evidence>
<evidence type="ECO:0000313" key="6">
    <source>
        <dbReference type="Proteomes" id="UP000248758"/>
    </source>
</evidence>
<evidence type="ECO:0000256" key="2">
    <source>
        <dbReference type="ARBA" id="ARBA00022741"/>
    </source>
</evidence>
<dbReference type="AlphaFoldDB" id="A0A2X5NMD9"/>
<dbReference type="GO" id="GO:0016887">
    <property type="term" value="F:ATP hydrolysis activity"/>
    <property type="evidence" value="ECO:0007669"/>
    <property type="project" value="TreeGrafter"/>
</dbReference>
<name>A0A2X5NMD9_9GAMM</name>
<keyword evidence="3" id="KW-0067">ATP-binding</keyword>
<dbReference type="PANTHER" id="PTHR30258">
    <property type="entry name" value="TYPE II SECRETION SYSTEM PROTEIN GSPE-RELATED"/>
    <property type="match status" value="1"/>
</dbReference>
<dbReference type="GO" id="GO:0005886">
    <property type="term" value="C:plasma membrane"/>
    <property type="evidence" value="ECO:0007669"/>
    <property type="project" value="TreeGrafter"/>
</dbReference>
<protein>
    <submittedName>
        <fullName evidence="5">Type II traffic warden ATPase</fullName>
    </submittedName>
</protein>
<dbReference type="SUPFAM" id="SSF52540">
    <property type="entry name" value="P-loop containing nucleoside triphosphate hydrolases"/>
    <property type="match status" value="1"/>
</dbReference>
<dbReference type="PANTHER" id="PTHR30258:SF1">
    <property type="entry name" value="PROTEIN TRANSPORT PROTEIN HOFB HOMOLOG"/>
    <property type="match status" value="1"/>
</dbReference>
<dbReference type="CDD" id="cd01129">
    <property type="entry name" value="PulE-GspE-like"/>
    <property type="match status" value="1"/>
</dbReference>
<gene>
    <name evidence="5" type="primary">epsE</name>
    <name evidence="5" type="ORF">NCTC11468_01433</name>
</gene>